<dbReference type="Proteomes" id="UP000306808">
    <property type="component" value="Unassembled WGS sequence"/>
</dbReference>
<organism evidence="1 2">
    <name type="scientific">Sphingobacterium olei</name>
    <dbReference type="NCBI Taxonomy" id="2571155"/>
    <lineage>
        <taxon>Bacteria</taxon>
        <taxon>Pseudomonadati</taxon>
        <taxon>Bacteroidota</taxon>
        <taxon>Sphingobacteriia</taxon>
        <taxon>Sphingobacteriales</taxon>
        <taxon>Sphingobacteriaceae</taxon>
        <taxon>Sphingobacterium</taxon>
    </lineage>
</organism>
<reference evidence="1 2" key="1">
    <citation type="submission" date="2019-04" db="EMBL/GenBank/DDBJ databases">
        <title>Sphingobacterium olei sp. nov., isolated from oil-contaminated soil.</title>
        <authorList>
            <person name="Liu B."/>
        </authorList>
    </citation>
    <scope>NUCLEOTIDE SEQUENCE [LARGE SCALE GENOMIC DNA]</scope>
    <source>
        <strain evidence="1 2">HAL-9</strain>
    </source>
</reference>
<dbReference type="OrthoDB" id="9429671at2"/>
<name>A0A4U0PJC2_9SPHI</name>
<evidence type="ECO:0000313" key="1">
    <source>
        <dbReference type="EMBL" id="TJZ62994.1"/>
    </source>
</evidence>
<sequence length="83" mass="10203">MNEVIIQNCPNGFKWKVIHQQNKVFLRIRKNLVKIDFEVYKRTILQFVDQVEFFFQSSAPKILPDDEYEVTANQKFWEEWHRI</sequence>
<keyword evidence="2" id="KW-1185">Reference proteome</keyword>
<gene>
    <name evidence="1" type="ORF">FAZ15_01470</name>
</gene>
<evidence type="ECO:0000313" key="2">
    <source>
        <dbReference type="Proteomes" id="UP000306808"/>
    </source>
</evidence>
<accession>A0A4U0PJC2</accession>
<comment type="caution">
    <text evidence="1">The sequence shown here is derived from an EMBL/GenBank/DDBJ whole genome shotgun (WGS) entry which is preliminary data.</text>
</comment>
<proteinExistence type="predicted"/>
<dbReference type="EMBL" id="SUME01000001">
    <property type="protein sequence ID" value="TJZ62994.1"/>
    <property type="molecule type" value="Genomic_DNA"/>
</dbReference>
<dbReference type="RefSeq" id="WP_136899413.1">
    <property type="nucleotide sequence ID" value="NZ_SUME01000001.1"/>
</dbReference>
<dbReference type="AlphaFoldDB" id="A0A4U0PJC2"/>
<protein>
    <submittedName>
        <fullName evidence="1">Uncharacterized protein</fullName>
    </submittedName>
</protein>